<dbReference type="GO" id="GO:0005886">
    <property type="term" value="C:plasma membrane"/>
    <property type="evidence" value="ECO:0007669"/>
    <property type="project" value="TreeGrafter"/>
</dbReference>
<reference evidence="8" key="1">
    <citation type="journal article" date="2021" name="PeerJ">
        <title>Extensive microbial diversity within the chicken gut microbiome revealed by metagenomics and culture.</title>
        <authorList>
            <person name="Gilroy R."/>
            <person name="Ravi A."/>
            <person name="Getino M."/>
            <person name="Pursley I."/>
            <person name="Horton D.L."/>
            <person name="Alikhan N.F."/>
            <person name="Baker D."/>
            <person name="Gharbi K."/>
            <person name="Hall N."/>
            <person name="Watson M."/>
            <person name="Adriaenssens E.M."/>
            <person name="Foster-Nyarko E."/>
            <person name="Jarju S."/>
            <person name="Secka A."/>
            <person name="Antonio M."/>
            <person name="Oren A."/>
            <person name="Chaudhuri R.R."/>
            <person name="La Ragione R."/>
            <person name="Hildebrand F."/>
            <person name="Pallen M.J."/>
        </authorList>
    </citation>
    <scope>NUCLEOTIDE SEQUENCE</scope>
    <source>
        <strain evidence="8">CHK175-13533</strain>
    </source>
</reference>
<dbReference type="InterPro" id="IPR004089">
    <property type="entry name" value="MCPsignal_dom"/>
</dbReference>
<evidence type="ECO:0000256" key="1">
    <source>
        <dbReference type="ARBA" id="ARBA00022500"/>
    </source>
</evidence>
<dbReference type="PANTHER" id="PTHR43531">
    <property type="entry name" value="PROTEIN ICFG"/>
    <property type="match status" value="1"/>
</dbReference>
<gene>
    <name evidence="8" type="ORF">K8U84_03260</name>
</gene>
<dbReference type="SMART" id="SM00283">
    <property type="entry name" value="MA"/>
    <property type="match status" value="1"/>
</dbReference>
<dbReference type="PROSITE" id="PS50111">
    <property type="entry name" value="CHEMOTAXIS_TRANSDUC_2"/>
    <property type="match status" value="1"/>
</dbReference>
<evidence type="ECO:0000313" key="8">
    <source>
        <dbReference type="EMBL" id="HJH23553.1"/>
    </source>
</evidence>
<dbReference type="Proteomes" id="UP000700248">
    <property type="component" value="Unassembled WGS sequence"/>
</dbReference>
<evidence type="ECO:0000256" key="4">
    <source>
        <dbReference type="SAM" id="Coils"/>
    </source>
</evidence>
<dbReference type="RefSeq" id="WP_276830247.1">
    <property type="nucleotide sequence ID" value="NZ_DYTQ01000043.1"/>
</dbReference>
<dbReference type="PANTHER" id="PTHR43531:SF11">
    <property type="entry name" value="METHYL-ACCEPTING CHEMOTAXIS PROTEIN 3"/>
    <property type="match status" value="1"/>
</dbReference>
<dbReference type="GO" id="GO:0006935">
    <property type="term" value="P:chemotaxis"/>
    <property type="evidence" value="ECO:0007669"/>
    <property type="project" value="UniProtKB-KW"/>
</dbReference>
<comment type="caution">
    <text evidence="8">The sequence shown here is derived from an EMBL/GenBank/DDBJ whole genome shotgun (WGS) entry which is preliminary data.</text>
</comment>
<feature type="transmembrane region" description="Helical" evidence="5">
    <location>
        <begin position="204"/>
        <end position="227"/>
    </location>
</feature>
<dbReference type="SUPFAM" id="SSF58104">
    <property type="entry name" value="Methyl-accepting chemotaxis protein (MCP) signaling domain"/>
    <property type="match status" value="1"/>
</dbReference>
<evidence type="ECO:0000259" key="6">
    <source>
        <dbReference type="PROSITE" id="PS50111"/>
    </source>
</evidence>
<organism evidence="8 9">
    <name type="scientific">Paenalcaligenes hominis</name>
    <dbReference type="NCBI Taxonomy" id="643674"/>
    <lineage>
        <taxon>Bacteria</taxon>
        <taxon>Pseudomonadati</taxon>
        <taxon>Pseudomonadota</taxon>
        <taxon>Betaproteobacteria</taxon>
        <taxon>Burkholderiales</taxon>
        <taxon>Alcaligenaceae</taxon>
        <taxon>Paenalcaligenes</taxon>
    </lineage>
</organism>
<evidence type="ECO:0000256" key="5">
    <source>
        <dbReference type="SAM" id="Phobius"/>
    </source>
</evidence>
<protein>
    <submittedName>
        <fullName evidence="8">Methyl-accepting chemotaxis protein</fullName>
    </submittedName>
</protein>
<feature type="domain" description="Methyl-accepting transducer" evidence="6">
    <location>
        <begin position="285"/>
        <end position="507"/>
    </location>
</feature>
<evidence type="ECO:0000256" key="2">
    <source>
        <dbReference type="ARBA" id="ARBA00029447"/>
    </source>
</evidence>
<keyword evidence="1" id="KW-0145">Chemotaxis</keyword>
<feature type="domain" description="HAMP" evidence="7">
    <location>
        <begin position="228"/>
        <end position="280"/>
    </location>
</feature>
<keyword evidence="3" id="KW-0807">Transducer</keyword>
<dbReference type="InterPro" id="IPR003660">
    <property type="entry name" value="HAMP_dom"/>
</dbReference>
<sequence>MSKTHFTIKSSFIVYFVLLVVFALLTYSALIHLTRTITQLQQAQTTRFQVAHSINEFTSITEAMARDAMAFVSSEQPEFKQRYEQHASVFHGAPDHPQSLRYLIQTSPLAEAEQKGFEQAYALAAELSSAQKNALAIASGEIEDDDGTVRIALPNTLMAQALLFNQAYQDITHQLSALLAQINQSQRERVENDVNEATRKSRSAYGLALISLCAMLLGSGLGLWRLYGSIRQPLRQSMTQARRLAAGDLQAHIIHQRHDELGQLLHALNGIGTGLQHTLRTVHQHSDDLQHASQRLVQNHSDLRDLSEKQNHQLEKTEQTCQLVSHNIFNQSQQIAQAHELSQHAAQLMQAGSLSSAQMTQAMQAIQQSTQQIRGIVELIQTISFQTNLLALNAAVEAARAGSEGRGFAVVAAEVRQLALRSAQASQDIERLITTNVEQIERGSSSAQQAHNFSEKIAQTMNEVQTIMTQVAYGFAEQKDQVTHMHQTVTDLSRTTNQKLRLMDQAAHETTVQLTQVQALHQLIDCFSFSSQKTQDVHSHPTSTLALY</sequence>
<dbReference type="GO" id="GO:0007165">
    <property type="term" value="P:signal transduction"/>
    <property type="evidence" value="ECO:0007669"/>
    <property type="project" value="UniProtKB-KW"/>
</dbReference>
<dbReference type="Gene3D" id="1.10.287.950">
    <property type="entry name" value="Methyl-accepting chemotaxis protein"/>
    <property type="match status" value="1"/>
</dbReference>
<dbReference type="Pfam" id="PF00672">
    <property type="entry name" value="HAMP"/>
    <property type="match status" value="1"/>
</dbReference>
<name>A0A9D3A9X1_9BURK</name>
<evidence type="ECO:0000259" key="7">
    <source>
        <dbReference type="PROSITE" id="PS50885"/>
    </source>
</evidence>
<dbReference type="PROSITE" id="PS50885">
    <property type="entry name" value="HAMP"/>
    <property type="match status" value="1"/>
</dbReference>
<dbReference type="InterPro" id="IPR051310">
    <property type="entry name" value="MCP_chemotaxis"/>
</dbReference>
<dbReference type="SMART" id="SM00304">
    <property type="entry name" value="HAMP"/>
    <property type="match status" value="1"/>
</dbReference>
<dbReference type="AlphaFoldDB" id="A0A9D3A9X1"/>
<dbReference type="Pfam" id="PF00015">
    <property type="entry name" value="MCPsignal"/>
    <property type="match status" value="1"/>
</dbReference>
<proteinExistence type="inferred from homology"/>
<reference evidence="8" key="2">
    <citation type="submission" date="2021-09" db="EMBL/GenBank/DDBJ databases">
        <authorList>
            <person name="Gilroy R."/>
        </authorList>
    </citation>
    <scope>NUCLEOTIDE SEQUENCE</scope>
    <source>
        <strain evidence="8">CHK175-13533</strain>
    </source>
</reference>
<dbReference type="EMBL" id="DYTQ01000043">
    <property type="protein sequence ID" value="HJH23553.1"/>
    <property type="molecule type" value="Genomic_DNA"/>
</dbReference>
<evidence type="ECO:0000313" key="9">
    <source>
        <dbReference type="Proteomes" id="UP000700248"/>
    </source>
</evidence>
<keyword evidence="5" id="KW-0812">Transmembrane</keyword>
<dbReference type="InterPro" id="IPR004090">
    <property type="entry name" value="Chemotax_Me-accpt_rcpt"/>
</dbReference>
<feature type="transmembrane region" description="Helical" evidence="5">
    <location>
        <begin position="12"/>
        <end position="33"/>
    </location>
</feature>
<keyword evidence="5" id="KW-1133">Transmembrane helix</keyword>
<dbReference type="CDD" id="cd06225">
    <property type="entry name" value="HAMP"/>
    <property type="match status" value="1"/>
</dbReference>
<evidence type="ECO:0000256" key="3">
    <source>
        <dbReference type="PROSITE-ProRule" id="PRU00284"/>
    </source>
</evidence>
<dbReference type="GO" id="GO:0004888">
    <property type="term" value="F:transmembrane signaling receptor activity"/>
    <property type="evidence" value="ECO:0007669"/>
    <property type="project" value="InterPro"/>
</dbReference>
<feature type="coiled-coil region" evidence="4">
    <location>
        <begin position="168"/>
        <end position="200"/>
    </location>
</feature>
<comment type="similarity">
    <text evidence="2">Belongs to the methyl-accepting chemotaxis (MCP) protein family.</text>
</comment>
<accession>A0A9D3A9X1</accession>
<keyword evidence="5" id="KW-0472">Membrane</keyword>
<dbReference type="PRINTS" id="PR00260">
    <property type="entry name" value="CHEMTRNSDUCR"/>
</dbReference>
<keyword evidence="4" id="KW-0175">Coiled coil</keyword>